<keyword evidence="4 8" id="KW-0812">Transmembrane</keyword>
<dbReference type="PANTHER" id="PTHR23501">
    <property type="entry name" value="MAJOR FACILITATOR SUPERFAMILY"/>
    <property type="match status" value="1"/>
</dbReference>
<evidence type="ECO:0000256" key="8">
    <source>
        <dbReference type="SAM" id="Phobius"/>
    </source>
</evidence>
<feature type="transmembrane region" description="Helical" evidence="8">
    <location>
        <begin position="209"/>
        <end position="227"/>
    </location>
</feature>
<keyword evidence="7" id="KW-0325">Glycoprotein</keyword>
<feature type="transmembrane region" description="Helical" evidence="8">
    <location>
        <begin position="132"/>
        <end position="155"/>
    </location>
</feature>
<name>A0A9P9D9R0_9HYPO</name>
<feature type="transmembrane region" description="Helical" evidence="8">
    <location>
        <begin position="68"/>
        <end position="86"/>
    </location>
</feature>
<evidence type="ECO:0000256" key="5">
    <source>
        <dbReference type="ARBA" id="ARBA00022989"/>
    </source>
</evidence>
<evidence type="ECO:0000256" key="2">
    <source>
        <dbReference type="ARBA" id="ARBA00007520"/>
    </source>
</evidence>
<keyword evidence="3" id="KW-0813">Transport</keyword>
<evidence type="ECO:0000256" key="4">
    <source>
        <dbReference type="ARBA" id="ARBA00022692"/>
    </source>
</evidence>
<comment type="similarity">
    <text evidence="2">Belongs to the major facilitator superfamily. TCR/Tet family.</text>
</comment>
<dbReference type="PANTHER" id="PTHR23501:SF12">
    <property type="entry name" value="MAJOR FACILITATOR SUPERFAMILY (MFS) PROFILE DOMAIN-CONTAINING PROTEIN-RELATED"/>
    <property type="match status" value="1"/>
</dbReference>
<keyword evidence="6 8" id="KW-0472">Membrane</keyword>
<accession>A0A9P9D9R0</accession>
<dbReference type="GO" id="GO:0005886">
    <property type="term" value="C:plasma membrane"/>
    <property type="evidence" value="ECO:0007669"/>
    <property type="project" value="TreeGrafter"/>
</dbReference>
<dbReference type="InterPro" id="IPR036259">
    <property type="entry name" value="MFS_trans_sf"/>
</dbReference>
<dbReference type="EMBL" id="JAGMUV010000031">
    <property type="protein sequence ID" value="KAH7114896.1"/>
    <property type="molecule type" value="Genomic_DNA"/>
</dbReference>
<dbReference type="Proteomes" id="UP000738349">
    <property type="component" value="Unassembled WGS sequence"/>
</dbReference>
<dbReference type="Pfam" id="PF07690">
    <property type="entry name" value="MFS_1"/>
    <property type="match status" value="1"/>
</dbReference>
<dbReference type="OrthoDB" id="10021397at2759"/>
<proteinExistence type="inferred from homology"/>
<comment type="caution">
    <text evidence="9">The sequence shown here is derived from an EMBL/GenBank/DDBJ whole genome shotgun (WGS) entry which is preliminary data.</text>
</comment>
<evidence type="ECO:0000256" key="3">
    <source>
        <dbReference type="ARBA" id="ARBA00022448"/>
    </source>
</evidence>
<dbReference type="SUPFAM" id="SSF103473">
    <property type="entry name" value="MFS general substrate transporter"/>
    <property type="match status" value="1"/>
</dbReference>
<gene>
    <name evidence="9" type="ORF">EDB81DRAFT_920204</name>
</gene>
<dbReference type="GO" id="GO:0022857">
    <property type="term" value="F:transmembrane transporter activity"/>
    <property type="evidence" value="ECO:0007669"/>
    <property type="project" value="InterPro"/>
</dbReference>
<keyword evidence="10" id="KW-1185">Reference proteome</keyword>
<sequence length="235" mass="25123">MYDMWLLFICMASASTCVFVPTYYIPLYFQFVRGDAPLDAGVRLLPFICVMVFCGLLSGGLMTKSGYYMPWFLLGGCLTLAGGALLHTVNQDTSASRVYGYMAVTGAGAGLYIQASYAVAQAKVAANRVADAAGFMSFAQYLGITLSLAISGSVFQNVAFDRLAPLFPTEPASAVRDLITGSGSGLFATLDPATTQQVLDIIIHAMSKTYILVLTAGAVTILSASMMKRERLFMQ</sequence>
<evidence type="ECO:0000313" key="10">
    <source>
        <dbReference type="Proteomes" id="UP000738349"/>
    </source>
</evidence>
<keyword evidence="5 8" id="KW-1133">Transmembrane helix</keyword>
<organism evidence="9 10">
    <name type="scientific">Dactylonectria macrodidyma</name>
    <dbReference type="NCBI Taxonomy" id="307937"/>
    <lineage>
        <taxon>Eukaryota</taxon>
        <taxon>Fungi</taxon>
        <taxon>Dikarya</taxon>
        <taxon>Ascomycota</taxon>
        <taxon>Pezizomycotina</taxon>
        <taxon>Sordariomycetes</taxon>
        <taxon>Hypocreomycetidae</taxon>
        <taxon>Hypocreales</taxon>
        <taxon>Nectriaceae</taxon>
        <taxon>Dactylonectria</taxon>
    </lineage>
</organism>
<comment type="subcellular location">
    <subcellularLocation>
        <location evidence="1">Membrane</location>
        <topology evidence="1">Multi-pass membrane protein</topology>
    </subcellularLocation>
</comment>
<dbReference type="InterPro" id="IPR011701">
    <property type="entry name" value="MFS"/>
</dbReference>
<feature type="transmembrane region" description="Helical" evidence="8">
    <location>
        <begin position="5"/>
        <end position="24"/>
    </location>
</feature>
<dbReference type="AlphaFoldDB" id="A0A9P9D9R0"/>
<reference evidence="9" key="1">
    <citation type="journal article" date="2021" name="Nat. Commun.">
        <title>Genetic determinants of endophytism in the Arabidopsis root mycobiome.</title>
        <authorList>
            <person name="Mesny F."/>
            <person name="Miyauchi S."/>
            <person name="Thiergart T."/>
            <person name="Pickel B."/>
            <person name="Atanasova L."/>
            <person name="Karlsson M."/>
            <person name="Huettel B."/>
            <person name="Barry K.W."/>
            <person name="Haridas S."/>
            <person name="Chen C."/>
            <person name="Bauer D."/>
            <person name="Andreopoulos W."/>
            <person name="Pangilinan J."/>
            <person name="LaButti K."/>
            <person name="Riley R."/>
            <person name="Lipzen A."/>
            <person name="Clum A."/>
            <person name="Drula E."/>
            <person name="Henrissat B."/>
            <person name="Kohler A."/>
            <person name="Grigoriev I.V."/>
            <person name="Martin F.M."/>
            <person name="Hacquard S."/>
        </authorList>
    </citation>
    <scope>NUCLEOTIDE SEQUENCE</scope>
    <source>
        <strain evidence="9">MPI-CAGE-AT-0147</strain>
    </source>
</reference>
<evidence type="ECO:0000256" key="7">
    <source>
        <dbReference type="ARBA" id="ARBA00023180"/>
    </source>
</evidence>
<evidence type="ECO:0000256" key="6">
    <source>
        <dbReference type="ARBA" id="ARBA00023136"/>
    </source>
</evidence>
<feature type="transmembrane region" description="Helical" evidence="8">
    <location>
        <begin position="44"/>
        <end position="61"/>
    </location>
</feature>
<dbReference type="Gene3D" id="1.20.1250.20">
    <property type="entry name" value="MFS general substrate transporter like domains"/>
    <property type="match status" value="1"/>
</dbReference>
<evidence type="ECO:0000313" key="9">
    <source>
        <dbReference type="EMBL" id="KAH7114896.1"/>
    </source>
</evidence>
<evidence type="ECO:0000256" key="1">
    <source>
        <dbReference type="ARBA" id="ARBA00004141"/>
    </source>
</evidence>
<protein>
    <submittedName>
        <fullName evidence="9">Uncharacterized protein</fullName>
    </submittedName>
</protein>
<feature type="transmembrane region" description="Helical" evidence="8">
    <location>
        <begin position="98"/>
        <end position="120"/>
    </location>
</feature>